<dbReference type="PROSITE" id="PS00356">
    <property type="entry name" value="HTH_LACI_1"/>
    <property type="match status" value="1"/>
</dbReference>
<dbReference type="CDD" id="cd01392">
    <property type="entry name" value="HTH_LacI"/>
    <property type="match status" value="1"/>
</dbReference>
<dbReference type="PANTHER" id="PTHR30146:SF148">
    <property type="entry name" value="HTH-TYPE TRANSCRIPTIONAL REPRESSOR PURR-RELATED"/>
    <property type="match status" value="1"/>
</dbReference>
<dbReference type="SUPFAM" id="SSF53822">
    <property type="entry name" value="Periplasmic binding protein-like I"/>
    <property type="match status" value="1"/>
</dbReference>
<organism evidence="6 7">
    <name type="scientific">Peribacillus loiseleuriae</name>
    <dbReference type="NCBI Taxonomy" id="1679170"/>
    <lineage>
        <taxon>Bacteria</taxon>
        <taxon>Bacillati</taxon>
        <taxon>Bacillota</taxon>
        <taxon>Bacilli</taxon>
        <taxon>Bacillales</taxon>
        <taxon>Bacillaceae</taxon>
        <taxon>Peribacillus</taxon>
    </lineage>
</organism>
<dbReference type="GO" id="GO:0003700">
    <property type="term" value="F:DNA-binding transcription factor activity"/>
    <property type="evidence" value="ECO:0007669"/>
    <property type="project" value="TreeGrafter"/>
</dbReference>
<feature type="domain" description="HTH lacI-type" evidence="5">
    <location>
        <begin position="5"/>
        <end position="59"/>
    </location>
</feature>
<dbReference type="Gene3D" id="3.40.50.2300">
    <property type="match status" value="2"/>
</dbReference>
<dbReference type="InterPro" id="IPR001761">
    <property type="entry name" value="Peripla_BP/Lac1_sug-bd_dom"/>
</dbReference>
<keyword evidence="2" id="KW-0805">Transcription regulation</keyword>
<comment type="caution">
    <text evidence="6">The sequence shown here is derived from an EMBL/GenBank/DDBJ whole genome shotgun (WGS) entry which is preliminary data.</text>
</comment>
<evidence type="ECO:0000256" key="3">
    <source>
        <dbReference type="ARBA" id="ARBA00023125"/>
    </source>
</evidence>
<evidence type="ECO:0000256" key="4">
    <source>
        <dbReference type="ARBA" id="ARBA00023163"/>
    </source>
</evidence>
<dbReference type="InterPro" id="IPR010982">
    <property type="entry name" value="Lambda_DNA-bd_dom_sf"/>
</dbReference>
<dbReference type="SMART" id="SM00354">
    <property type="entry name" value="HTH_LACI"/>
    <property type="match status" value="1"/>
</dbReference>
<dbReference type="CDD" id="cd06267">
    <property type="entry name" value="PBP1_LacI_sugar_binding-like"/>
    <property type="match status" value="1"/>
</dbReference>
<evidence type="ECO:0000313" key="7">
    <source>
        <dbReference type="Proteomes" id="UP000037146"/>
    </source>
</evidence>
<dbReference type="EMBL" id="LFZW01000001">
    <property type="protein sequence ID" value="KMY48662.1"/>
    <property type="molecule type" value="Genomic_DNA"/>
</dbReference>
<dbReference type="Proteomes" id="UP000037146">
    <property type="component" value="Unassembled WGS sequence"/>
</dbReference>
<gene>
    <name evidence="6" type="ORF">AC625_03345</name>
</gene>
<dbReference type="AlphaFoldDB" id="A0A0K9GQV7"/>
<dbReference type="STRING" id="1679170.AC625_03345"/>
<dbReference type="OrthoDB" id="1639518at2"/>
<keyword evidence="7" id="KW-1185">Reference proteome</keyword>
<dbReference type="Pfam" id="PF00356">
    <property type="entry name" value="LacI"/>
    <property type="match status" value="1"/>
</dbReference>
<dbReference type="Gene3D" id="1.10.260.40">
    <property type="entry name" value="lambda repressor-like DNA-binding domains"/>
    <property type="match status" value="1"/>
</dbReference>
<dbReference type="GO" id="GO:0000976">
    <property type="term" value="F:transcription cis-regulatory region binding"/>
    <property type="evidence" value="ECO:0007669"/>
    <property type="project" value="TreeGrafter"/>
</dbReference>
<evidence type="ECO:0000256" key="2">
    <source>
        <dbReference type="ARBA" id="ARBA00023015"/>
    </source>
</evidence>
<proteinExistence type="predicted"/>
<dbReference type="RefSeq" id="WP_049679987.1">
    <property type="nucleotide sequence ID" value="NZ_LFZW01000001.1"/>
</dbReference>
<keyword evidence="4" id="KW-0804">Transcription</keyword>
<dbReference type="Pfam" id="PF00532">
    <property type="entry name" value="Peripla_BP_1"/>
    <property type="match status" value="1"/>
</dbReference>
<evidence type="ECO:0000313" key="6">
    <source>
        <dbReference type="EMBL" id="KMY48662.1"/>
    </source>
</evidence>
<dbReference type="PATRIC" id="fig|1679170.3.peg.699"/>
<accession>A0A0K9GQV7</accession>
<dbReference type="PANTHER" id="PTHR30146">
    <property type="entry name" value="LACI-RELATED TRANSCRIPTIONAL REPRESSOR"/>
    <property type="match status" value="1"/>
</dbReference>
<keyword evidence="1" id="KW-0678">Repressor</keyword>
<keyword evidence="3" id="KW-0238">DNA-binding</keyword>
<evidence type="ECO:0000256" key="1">
    <source>
        <dbReference type="ARBA" id="ARBA00022491"/>
    </source>
</evidence>
<dbReference type="PROSITE" id="PS50932">
    <property type="entry name" value="HTH_LACI_2"/>
    <property type="match status" value="1"/>
</dbReference>
<dbReference type="InterPro" id="IPR000843">
    <property type="entry name" value="HTH_LacI"/>
</dbReference>
<reference evidence="7" key="1">
    <citation type="submission" date="2015-07" db="EMBL/GenBank/DDBJ databases">
        <title>Genome sequencing project for genomic taxonomy and phylogenomics of Bacillus-like bacteria.</title>
        <authorList>
            <person name="Liu B."/>
            <person name="Wang J."/>
            <person name="Zhu Y."/>
            <person name="Liu G."/>
            <person name="Chen Q."/>
            <person name="Chen Z."/>
            <person name="Lan J."/>
            <person name="Che J."/>
            <person name="Ge C."/>
            <person name="Shi H."/>
            <person name="Pan Z."/>
            <person name="Liu X."/>
        </authorList>
    </citation>
    <scope>NUCLEOTIDE SEQUENCE [LARGE SCALE GENOMIC DNA]</scope>
    <source>
        <strain evidence="7">FJAT-27997</strain>
    </source>
</reference>
<sequence>MTCDITIKDVAKEANVSVATVSRVLNGLDRVSDQTRKKVLKVVKELNYVPNTMAASMITKQTQMLAVVVPEIENPFYTSVIKGTVNVAKEKGYHTFVFSTNDSESEEDAFFESSLRRNVDGIVLIGAHKDPEFYQKMNKPVILVDRYIDGCGLDGVIIDNFGGAYEATKYLIEYGHRDIAIITGPQTFNDGTERHWGYQQALKDNGIELVNDYQKHGDWFENNGYQSTKELMKLTKPPTAIFAANNLICQGTIKALRDLELTIGLDVSLVGFDANDLAEFVKPRVSVVKRPTYEMGTHAAEMLIEKLKQVDKHDSFPKKVTLGVELLKFGSVKYLG</sequence>
<dbReference type="SUPFAM" id="SSF47413">
    <property type="entry name" value="lambda repressor-like DNA-binding domains"/>
    <property type="match status" value="1"/>
</dbReference>
<protein>
    <submittedName>
        <fullName evidence="6">Transcriptional regulator</fullName>
    </submittedName>
</protein>
<name>A0A0K9GQV7_9BACI</name>
<dbReference type="PRINTS" id="PR00036">
    <property type="entry name" value="HTHLACI"/>
</dbReference>
<evidence type="ECO:0000259" key="5">
    <source>
        <dbReference type="PROSITE" id="PS50932"/>
    </source>
</evidence>
<dbReference type="InterPro" id="IPR028082">
    <property type="entry name" value="Peripla_BP_I"/>
</dbReference>